<dbReference type="HOGENOM" id="CLU_026771_1_1_4"/>
<dbReference type="Gene3D" id="3.90.1200.10">
    <property type="match status" value="1"/>
</dbReference>
<dbReference type="Gene3D" id="3.40.50.300">
    <property type="entry name" value="P-loop containing nucleotide triphosphate hydrolases"/>
    <property type="match status" value="1"/>
</dbReference>
<dbReference type="PANTHER" id="PTHR43883:SF1">
    <property type="entry name" value="GLUCONOKINASE"/>
    <property type="match status" value="1"/>
</dbReference>
<dbReference type="SUPFAM" id="SSF56112">
    <property type="entry name" value="Protein kinase-like (PK-like)"/>
    <property type="match status" value="1"/>
</dbReference>
<protein>
    <submittedName>
        <fullName evidence="1">Uncharacterized protein conserved in bacteria</fullName>
    </submittedName>
</protein>
<evidence type="ECO:0000313" key="1">
    <source>
        <dbReference type="EMBL" id="BAO82450.1"/>
    </source>
</evidence>
<organism evidence="1 2">
    <name type="scientific">Serpentinimonas maccroryi</name>
    <dbReference type="NCBI Taxonomy" id="1458426"/>
    <lineage>
        <taxon>Bacteria</taxon>
        <taxon>Pseudomonadati</taxon>
        <taxon>Pseudomonadota</taxon>
        <taxon>Betaproteobacteria</taxon>
        <taxon>Burkholderiales</taxon>
        <taxon>Comamonadaceae</taxon>
        <taxon>Serpentinimonas</taxon>
    </lineage>
</organism>
<dbReference type="Proteomes" id="UP000066014">
    <property type="component" value="Chromosome"/>
</dbReference>
<accession>A0A060NM50</accession>
<dbReference type="Pfam" id="PF13671">
    <property type="entry name" value="AAA_33"/>
    <property type="match status" value="1"/>
</dbReference>
<keyword evidence="2" id="KW-1185">Reference proteome</keyword>
<gene>
    <name evidence="1" type="ORF">SMCB_0222</name>
</gene>
<dbReference type="InterPro" id="IPR011009">
    <property type="entry name" value="Kinase-like_dom_sf"/>
</dbReference>
<dbReference type="EMBL" id="AP014569">
    <property type="protein sequence ID" value="BAO82450.1"/>
    <property type="molecule type" value="Genomic_DNA"/>
</dbReference>
<reference evidence="1 2" key="1">
    <citation type="journal article" date="2014" name="Nat. Commun.">
        <title>Physiological and genomic features of highly alkaliphilic hydrogen-utilizing Betaproteobacteria from a continental serpentinizing site.</title>
        <authorList>
            <person name="Suzuki S."/>
            <person name="Kuenen J.G."/>
            <person name="Schipper K."/>
            <person name="van der Velde S."/>
            <person name="Ishii S."/>
            <person name="Wu A."/>
            <person name="Sorokin D.Y."/>
            <person name="Tenney A."/>
            <person name="Meng X.Y."/>
            <person name="Morrill P.L."/>
            <person name="Kamagata Y."/>
            <person name="Muyzer G."/>
            <person name="Nealson K.H."/>
        </authorList>
    </citation>
    <scope>NUCLEOTIDE SEQUENCE [LARGE SCALE GENOMIC DNA]</scope>
    <source>
        <strain evidence="1 2">B1</strain>
    </source>
</reference>
<dbReference type="InterPro" id="IPR027417">
    <property type="entry name" value="P-loop_NTPase"/>
</dbReference>
<proteinExistence type="predicted"/>
<dbReference type="PANTHER" id="PTHR43883">
    <property type="entry name" value="SLR0207 PROTEIN"/>
    <property type="match status" value="1"/>
</dbReference>
<dbReference type="KEGG" id="cbab:SMCB_0222"/>
<dbReference type="SUPFAM" id="SSF52540">
    <property type="entry name" value="P-loop containing nucleoside triphosphate hydrolases"/>
    <property type="match status" value="1"/>
</dbReference>
<dbReference type="InterPro" id="IPR052732">
    <property type="entry name" value="Cell-binding_unc_protein"/>
</dbReference>
<sequence length="556" mass="60675">MAYSVPYTAHMTVCIETHISRVLLHGACAYKLKKPLRLPFLDFSSTERRRWFGLEELRLNRRTAPELYLGLRPLSTSWEVFAADPEAALHASSVHTALDWVLCMRRFAPDALLAEQARRGCLRPQTIDALAAHVAAFHQSLAPLPLEALPQRDTAHWAHESVQAMLAHPALAAPERAAVQALGAALQTQLQALHPWMQARAAAGQVRECHGDLHLGNLIEWEGGVRAFDALEFEPDLRALDVMHDAAFAFMDLLQYQLPALAWRFLNGYLDATGDFDGVRALRPWAAYRALVRARVALLSGYGGPGAACGSAATDDSGACCECIDQNDHGNCYTSSNNTATALIGAPHASYLACAQALLAAPAPPGVWLIMGLSGSGKSTVARLLRDALAQQGRAALCLRSDLERKRLLGVAATARPSAAQQAQWYHPDTTQRTYARLQQAAQQLLQAGCSVLIDAACLRRHERQALRALAAQQQVPFHLWHCSANPEQAQRRMAARQADNHDPSDADAAVLALQQRFFEPLEASEEAGLWRLHNDGDLVALEAQVRTALREGNAS</sequence>
<name>A0A060NM50_9BURK</name>
<dbReference type="AlphaFoldDB" id="A0A060NM50"/>
<evidence type="ECO:0000313" key="2">
    <source>
        <dbReference type="Proteomes" id="UP000066014"/>
    </source>
</evidence>
<dbReference type="STRING" id="1458426.SMCB_0222"/>